<evidence type="ECO:0000256" key="5">
    <source>
        <dbReference type="ARBA" id="ARBA00022840"/>
    </source>
</evidence>
<dbReference type="VEuPathDB" id="TriTrypDB:TcG_12127"/>
<dbReference type="VEuPathDB" id="TriTrypDB:TcYC6_0031970"/>
<dbReference type="PANTHER" id="PTHR24223">
    <property type="entry name" value="ATP-BINDING CASSETTE SUB-FAMILY C"/>
    <property type="match status" value="1"/>
</dbReference>
<evidence type="ECO:0000313" key="12">
    <source>
        <dbReference type="EMBL" id="CAA89197.1"/>
    </source>
</evidence>
<dbReference type="VEuPathDB" id="TriTrypDB:BCY84_22371"/>
<gene>
    <name evidence="12" type="primary">TCPGP2</name>
</gene>
<evidence type="ECO:0000256" key="2">
    <source>
        <dbReference type="ARBA" id="ARBA00022448"/>
    </source>
</evidence>
<dbReference type="VEuPathDB" id="TriTrypDB:TcYC6_0032760"/>
<dbReference type="VEuPathDB" id="TriTrypDB:TcG_01450"/>
<dbReference type="CDD" id="cd03244">
    <property type="entry name" value="ABCC_MRP_domain2"/>
    <property type="match status" value="1"/>
</dbReference>
<dbReference type="FunFam" id="3.40.50.300:FF:000630">
    <property type="entry name" value="ATP-binding cassette (ABC) transporter, putative"/>
    <property type="match status" value="1"/>
</dbReference>
<feature type="transmembrane region" description="Helical" evidence="9">
    <location>
        <begin position="218"/>
        <end position="238"/>
    </location>
</feature>
<dbReference type="VEuPathDB" id="TriTrypDB:ECC02_009784"/>
<dbReference type="GO" id="GO:0140359">
    <property type="term" value="F:ABC-type transporter activity"/>
    <property type="evidence" value="ECO:0007669"/>
    <property type="project" value="InterPro"/>
</dbReference>
<dbReference type="GO" id="GO:0005524">
    <property type="term" value="F:ATP binding"/>
    <property type="evidence" value="ECO:0007669"/>
    <property type="project" value="UniProtKB-KW"/>
</dbReference>
<dbReference type="CDD" id="cd18579">
    <property type="entry name" value="ABC_6TM_ABCC_D1"/>
    <property type="match status" value="1"/>
</dbReference>
<dbReference type="SMR" id="Q26946"/>
<dbReference type="SUPFAM" id="SSF90123">
    <property type="entry name" value="ABC transporter transmembrane region"/>
    <property type="match status" value="2"/>
</dbReference>
<dbReference type="GO" id="GO:0016887">
    <property type="term" value="F:ATP hydrolysis activity"/>
    <property type="evidence" value="ECO:0007669"/>
    <property type="project" value="InterPro"/>
</dbReference>
<feature type="region of interest" description="Disordered" evidence="8">
    <location>
        <begin position="1234"/>
        <end position="1253"/>
    </location>
</feature>
<dbReference type="PROSITE" id="PS50893">
    <property type="entry name" value="ABC_TRANSPORTER_2"/>
    <property type="match status" value="2"/>
</dbReference>
<keyword evidence="6 9" id="KW-1133">Transmembrane helix</keyword>
<dbReference type="Pfam" id="PF00664">
    <property type="entry name" value="ABC_membrane"/>
    <property type="match status" value="2"/>
</dbReference>
<dbReference type="InterPro" id="IPR027417">
    <property type="entry name" value="P-loop_NTPase"/>
</dbReference>
<dbReference type="InterPro" id="IPR036640">
    <property type="entry name" value="ABC1_TM_sf"/>
</dbReference>
<accession>Q26946</accession>
<comment type="subcellular location">
    <subcellularLocation>
        <location evidence="1">Membrane</location>
        <topology evidence="1">Multi-pass membrane protein</topology>
    </subcellularLocation>
</comment>
<keyword evidence="3 9" id="KW-0812">Transmembrane</keyword>
<dbReference type="VEuPathDB" id="TriTrypDB:C3747_302g56"/>
<dbReference type="VEuPathDB" id="TriTrypDB:ECC02_009783"/>
<dbReference type="VEuPathDB" id="TriTrypDB:Tc_MARK_426"/>
<dbReference type="InterPro" id="IPR003439">
    <property type="entry name" value="ABC_transporter-like_ATP-bd"/>
</dbReference>
<feature type="domain" description="ABC transporter" evidence="10">
    <location>
        <begin position="1260"/>
        <end position="1494"/>
    </location>
</feature>
<feature type="domain" description="ABC transmembrane type-1" evidence="11">
    <location>
        <begin position="196"/>
        <end position="471"/>
    </location>
</feature>
<evidence type="ECO:0000256" key="8">
    <source>
        <dbReference type="SAM" id="MobiDB-lite"/>
    </source>
</evidence>
<dbReference type="Gene3D" id="1.20.1560.10">
    <property type="entry name" value="ABC transporter type 1, transmembrane domain"/>
    <property type="match status" value="2"/>
</dbReference>
<proteinExistence type="predicted"/>
<organism evidence="12">
    <name type="scientific">Trypanosoma cruzi</name>
    <dbReference type="NCBI Taxonomy" id="5693"/>
    <lineage>
        <taxon>Eukaryota</taxon>
        <taxon>Discoba</taxon>
        <taxon>Euglenozoa</taxon>
        <taxon>Kinetoplastea</taxon>
        <taxon>Metakinetoplastina</taxon>
        <taxon>Trypanosomatida</taxon>
        <taxon>Trypanosomatidae</taxon>
        <taxon>Trypanosoma</taxon>
        <taxon>Schizotrypanum</taxon>
    </lineage>
</organism>
<dbReference type="VEuPathDB" id="TriTrypDB:TCDM_04857"/>
<evidence type="ECO:0000256" key="6">
    <source>
        <dbReference type="ARBA" id="ARBA00022989"/>
    </source>
</evidence>
<dbReference type="Pfam" id="PF00005">
    <property type="entry name" value="ABC_tran"/>
    <property type="match status" value="2"/>
</dbReference>
<dbReference type="VEuPathDB" id="TriTrypDB:TcCL_NonESM04808"/>
<feature type="region of interest" description="Disordered" evidence="8">
    <location>
        <begin position="555"/>
        <end position="593"/>
    </location>
</feature>
<dbReference type="VEuPathDB" id="TriTrypDB:C4B63_219g48"/>
<dbReference type="VEuPathDB" id="TriTrypDB:TcCLB.511021.70"/>
<dbReference type="GO" id="GO:0016020">
    <property type="term" value="C:membrane"/>
    <property type="evidence" value="ECO:0007669"/>
    <property type="project" value="UniProtKB-SubCell"/>
</dbReference>
<sequence>MSRRMREMWGVGEPYTPMAESTPRGAALVLHMDLGVNPARKKRANAGGGFAASTPHRPCTRVRTEAFSVTRRSLSRGHRWSVLVGMTVASRRDRLSRGTLRWVGVPQSGGYHEIMAAVTWTRPRRIVAECSASTCRSSAGFLRRDVFTNAILDTETQLEYTVMREQQSGLIRCERFLVRDLLSPAGAVLWSSPDKIIEDICTLTLTILLQKYVVYSRANLPAVSGLLLVMALFIVQAVQSVQSAALHSYYYISINGGLRFRSALTAVIFEKCLVVAPKSFAIPEMSTGEYNMVSTDVERADEFLQFCMYLWSSPFVAVFPIFLLYRLVGWSALVAVAALSTTLPLNALVMRRMMRLRRRSRHDGRRVKATNESLSGIRIAKFMAWEPRFIASIEAKRDIELQYLKGVQVCRVLTSFINDATPPVMIAVVLLLYHLLGHELTPEIVFPAISLLAIIRMPSMMIPTVFTSAVQFLVSMARISAFLDCENSPGALWTSAPTTLRRERAPAHGARWPLSLRIPTLQHLCPSTPTSNSSIYFPHRFASCGASAAVTPAAQKKKGQSPAQSRATTAAAQTVHHPTTTGQTTSMKRRGERRTCLAEGSFELLVSLAKVILGPLSIEIPKGKLTVIIGPTGSGKTTLLRGLLVSTSDARSCVATRSIAYVPQQPMIMNQTLRTNVLFLPPETLRGLQETVRACQLESDLKLWLAGDADEMVRGINLSQQKARGSLARAVYADRRVYLLDDPLSALDAHVGERIVADVLLGQLACKTRILATHQLQVLSRADYVVVMGDGAVRFAGRREEFMGSPVYKEVVAKMRGSSNTRERSERGRGDDVLDGAPVLDNGAHLGGSLAAQGGNDDVEKRGLYCGHVRDIFTCMPWCLLCISIISLTEMISLSQRVLRCVDTTLRSVPQTYLDVYIALVLFGPVTVPLRFSIRIQCDEDKAPAIYTAHSSVGLIGTVSYFDTTPLGRIVNRFSRDVDCIDNQLQMTFLFLLRVLYSIFSSLAVAIDSQPYVILALLPRWFFTTVDGPLQRHQQRIRRVGSIVKAPMISLLGEALVGSLPSRHTDAVASIMKESLRGIDRVCVCFAETNDRVASSDCGHVCIHAVRMGMWLVRSMAGPRLHGWVSKLCLGYAVAMKGLISEARTLLEPVILMHVITIASRRHGHDSSVRTTWSSLVSHALRHVTAQLACANNWHDGADMTRDRILHYTTTLIMRRCLRWTGCDELRRRTRRAADVTATVPGEASARSKGQHPETTAGWLEFREVEMRYRAGLPLVLDRVSFRIEPRQKVGVVGRTGSGKSTLAATLMRMVEICGGRHHRVGAADLRYGLRELRQQFSMIPQDPVLFDGTVRSNLDPLLDSTPAEVWRALELVGMRELLELESGGIDGRVQEGGSNYSVGQRTLCLARALLRRGRRFILMDEATANIVHALDQQIQHTVMTAFNSHTVITIAHRLHTVAAYDIIIVMDHGVVAESGSPRELVSDRRPRFSELVGRAGEAGGPEVHGECGCCGGFVMTGCFRWHPAEKSKSDFSF</sequence>
<evidence type="ECO:0000259" key="11">
    <source>
        <dbReference type="PROSITE" id="PS50929"/>
    </source>
</evidence>
<dbReference type="InterPro" id="IPR044746">
    <property type="entry name" value="ABCC_6TM_D1"/>
</dbReference>
<dbReference type="EMBL" id="Z49222">
    <property type="protein sequence ID" value="CAA89197.1"/>
    <property type="molecule type" value="Genomic_DNA"/>
</dbReference>
<evidence type="ECO:0000256" key="4">
    <source>
        <dbReference type="ARBA" id="ARBA00022741"/>
    </source>
</evidence>
<dbReference type="PIR" id="T30295">
    <property type="entry name" value="T30295"/>
</dbReference>
<reference evidence="12" key="1">
    <citation type="journal article" date="1996" name="Mol. Biochem. Parasitol.">
        <title>Molecular characterization of a P-glycoprotein-related tcpgp2 gene in Trypanosoma cruzi.</title>
        <authorList>
            <person name="Dallagiovanna B."/>
            <person name="Gamarro F."/>
            <person name="Castanys S."/>
        </authorList>
    </citation>
    <scope>NUCLEOTIDE SEQUENCE</scope>
    <source>
        <strain evidence="12">Berkeley</strain>
    </source>
</reference>
<dbReference type="VEuPathDB" id="TriTrypDB:C3747_288g60"/>
<dbReference type="VEuPathDB" id="TriTrypDB:C4B63_241g16"/>
<dbReference type="VEuPathDB" id="TriTrypDB:TCSYLVIO_007542"/>
<dbReference type="Gene3D" id="3.40.50.300">
    <property type="entry name" value="P-loop containing nucleotide triphosphate hydrolases"/>
    <property type="match status" value="2"/>
</dbReference>
<dbReference type="PANTHER" id="PTHR24223:SF415">
    <property type="entry name" value="FI20190P1"/>
    <property type="match status" value="1"/>
</dbReference>
<evidence type="ECO:0000256" key="1">
    <source>
        <dbReference type="ARBA" id="ARBA00004141"/>
    </source>
</evidence>
<protein>
    <submittedName>
        <fullName evidence="12">p-glycoprotein</fullName>
    </submittedName>
</protein>
<dbReference type="VEuPathDB" id="TriTrypDB:BCY84_22358"/>
<dbReference type="VEuPathDB" id="TriTrypDB:TCSYLVIO_002926"/>
<dbReference type="InterPro" id="IPR050173">
    <property type="entry name" value="ABC_transporter_C-like"/>
</dbReference>
<dbReference type="InterPro" id="IPR003593">
    <property type="entry name" value="AAA+_ATPase"/>
</dbReference>
<dbReference type="SMART" id="SM00382">
    <property type="entry name" value="AAA"/>
    <property type="match status" value="2"/>
</dbReference>
<feature type="transmembrane region" description="Helical" evidence="9">
    <location>
        <begin position="330"/>
        <end position="349"/>
    </location>
</feature>
<feature type="domain" description="ABC transporter" evidence="10">
    <location>
        <begin position="597"/>
        <end position="815"/>
    </location>
</feature>
<keyword evidence="5" id="KW-0067">ATP-binding</keyword>
<evidence type="ECO:0000259" key="10">
    <source>
        <dbReference type="PROSITE" id="PS50893"/>
    </source>
</evidence>
<evidence type="ECO:0000256" key="9">
    <source>
        <dbReference type="SAM" id="Phobius"/>
    </source>
</evidence>
<dbReference type="VEuPathDB" id="TriTrypDB:TcCL_ESM04252"/>
<keyword evidence="2" id="KW-0813">Transport</keyword>
<evidence type="ECO:0000256" key="3">
    <source>
        <dbReference type="ARBA" id="ARBA00022692"/>
    </source>
</evidence>
<evidence type="ECO:0000256" key="7">
    <source>
        <dbReference type="ARBA" id="ARBA00023136"/>
    </source>
</evidence>
<keyword evidence="4" id="KW-0547">Nucleotide-binding</keyword>
<feature type="transmembrane region" description="Helical" evidence="9">
    <location>
        <begin position="303"/>
        <end position="324"/>
    </location>
</feature>
<dbReference type="FunFam" id="1.20.1560.10:FF:000082">
    <property type="entry name" value="ABC transporter, multidrug resistance associated protein"/>
    <property type="match status" value="1"/>
</dbReference>
<dbReference type="InterPro" id="IPR011527">
    <property type="entry name" value="ABC1_TM_dom"/>
</dbReference>
<dbReference type="PROSITE" id="PS50929">
    <property type="entry name" value="ABC_TM1F"/>
    <property type="match status" value="1"/>
</dbReference>
<name>Q26946_TRYCR</name>
<dbReference type="SUPFAM" id="SSF52540">
    <property type="entry name" value="P-loop containing nucleoside triphosphate hydrolases"/>
    <property type="match status" value="2"/>
</dbReference>
<dbReference type="VEuPathDB" id="TriTrypDB:TcBrA4_0033440"/>
<feature type="compositionally biased region" description="Low complexity" evidence="8">
    <location>
        <begin position="560"/>
        <end position="585"/>
    </location>
</feature>
<keyword evidence="7 9" id="KW-0472">Membrane</keyword>